<sequence>MKPRLLLCAAALALQTLAAVAQPLADPTRPPPRYYAPAGDPATVPAAAQAQALPQLQSVLIARHPGGRHVAVIDGQTVRLGDQFKGARVAQMTQTEVVLVDGKSRRVLRLYPPAPPPQRHNERD</sequence>
<protein>
    <recommendedName>
        <fullName evidence="4">MSHA biogenesis protein MshK</fullName>
    </recommendedName>
</protein>
<name>A0ABX0NHI4_9BURK</name>
<evidence type="ECO:0000313" key="2">
    <source>
        <dbReference type="EMBL" id="NHZ80350.1"/>
    </source>
</evidence>
<evidence type="ECO:0000313" key="3">
    <source>
        <dbReference type="Proteomes" id="UP000621455"/>
    </source>
</evidence>
<dbReference type="Proteomes" id="UP000621455">
    <property type="component" value="Unassembled WGS sequence"/>
</dbReference>
<gene>
    <name evidence="2" type="ORF">F2P44_13865</name>
</gene>
<feature type="chain" id="PRO_5045617764" description="MSHA biogenesis protein MshK" evidence="1">
    <location>
        <begin position="22"/>
        <end position="124"/>
    </location>
</feature>
<comment type="caution">
    <text evidence="2">The sequence shown here is derived from an EMBL/GenBank/DDBJ whole genome shotgun (WGS) entry which is preliminary data.</text>
</comment>
<dbReference type="EMBL" id="WHJG01000012">
    <property type="protein sequence ID" value="NHZ80350.1"/>
    <property type="molecule type" value="Genomic_DNA"/>
</dbReference>
<organism evidence="2 3">
    <name type="scientific">Massilia frigida</name>
    <dbReference type="NCBI Taxonomy" id="2609281"/>
    <lineage>
        <taxon>Bacteria</taxon>
        <taxon>Pseudomonadati</taxon>
        <taxon>Pseudomonadota</taxon>
        <taxon>Betaproteobacteria</taxon>
        <taxon>Burkholderiales</taxon>
        <taxon>Oxalobacteraceae</taxon>
        <taxon>Telluria group</taxon>
        <taxon>Massilia</taxon>
    </lineage>
</organism>
<accession>A0ABX0NHI4</accession>
<evidence type="ECO:0008006" key="4">
    <source>
        <dbReference type="Google" id="ProtNLM"/>
    </source>
</evidence>
<keyword evidence="3" id="KW-1185">Reference proteome</keyword>
<reference evidence="2 3" key="1">
    <citation type="submission" date="2019-10" db="EMBL/GenBank/DDBJ databases">
        <title>Taxonomy of Antarctic Massilia spp.: description of Massilia rubra sp. nov., Massilia aquatica sp. nov., Massilia mucilaginosa sp. nov., Massilia frigida sp. nov. isolated from streams, lakes and regoliths.</title>
        <authorList>
            <person name="Holochova P."/>
            <person name="Sedlacek I."/>
            <person name="Kralova S."/>
            <person name="Maslanova I."/>
            <person name="Busse H.-J."/>
            <person name="Stankova E."/>
            <person name="Vrbovska V."/>
            <person name="Kovarovic V."/>
            <person name="Bartak M."/>
            <person name="Svec P."/>
            <person name="Pantucek R."/>
        </authorList>
    </citation>
    <scope>NUCLEOTIDE SEQUENCE [LARGE SCALE GENOMIC DNA]</scope>
    <source>
        <strain evidence="2 3">CCM 8695</strain>
    </source>
</reference>
<evidence type="ECO:0000256" key="1">
    <source>
        <dbReference type="SAM" id="SignalP"/>
    </source>
</evidence>
<dbReference type="RefSeq" id="WP_229423544.1">
    <property type="nucleotide sequence ID" value="NZ_WHJG01000012.1"/>
</dbReference>
<proteinExistence type="predicted"/>
<feature type="signal peptide" evidence="1">
    <location>
        <begin position="1"/>
        <end position="21"/>
    </location>
</feature>
<keyword evidence="1" id="KW-0732">Signal</keyword>